<dbReference type="InterPro" id="IPR013783">
    <property type="entry name" value="Ig-like_fold"/>
</dbReference>
<feature type="region of interest" description="Disordered" evidence="1">
    <location>
        <begin position="1"/>
        <end position="84"/>
    </location>
</feature>
<evidence type="ECO:0008006" key="4">
    <source>
        <dbReference type="Google" id="ProtNLM"/>
    </source>
</evidence>
<sequence length="230" mass="25845">MKHGSHKELNRSDVDKKKKKKDNDAEKVEKKKAKTNNNKEEDAMKRKRKRKKKNHDDVGGADSQIVHDWKWADDADSTSSDDWKSAEGWGHHGCICNDWRAPSESESKSSKSKSSKSKSHKAHKPPLWCSCKSTPHGTISGSMWLDLNNDGIKDDDEPGIGARKVELYLQSAVRGRILHDDNSPVSQAVTDSNGDYTLSTPSDSSYVTLPVLMGRTSLRTIRHLLIRRDL</sequence>
<proteinExistence type="predicted"/>
<evidence type="ECO:0000313" key="3">
    <source>
        <dbReference type="Proteomes" id="UP001224775"/>
    </source>
</evidence>
<evidence type="ECO:0000256" key="1">
    <source>
        <dbReference type="SAM" id="MobiDB-lite"/>
    </source>
</evidence>
<organism evidence="2 3">
    <name type="scientific">Skeletonema marinoi</name>
    <dbReference type="NCBI Taxonomy" id="267567"/>
    <lineage>
        <taxon>Eukaryota</taxon>
        <taxon>Sar</taxon>
        <taxon>Stramenopiles</taxon>
        <taxon>Ochrophyta</taxon>
        <taxon>Bacillariophyta</taxon>
        <taxon>Coscinodiscophyceae</taxon>
        <taxon>Thalassiosirophycidae</taxon>
        <taxon>Thalassiosirales</taxon>
        <taxon>Skeletonemataceae</taxon>
        <taxon>Skeletonema</taxon>
        <taxon>Skeletonema marinoi-dohrnii complex</taxon>
    </lineage>
</organism>
<dbReference type="Gene3D" id="2.60.40.10">
    <property type="entry name" value="Immunoglobulins"/>
    <property type="match status" value="1"/>
</dbReference>
<feature type="compositionally biased region" description="Basic and acidic residues" evidence="1">
    <location>
        <begin position="1"/>
        <end position="29"/>
    </location>
</feature>
<gene>
    <name evidence="2" type="ORF">QTG54_010177</name>
</gene>
<feature type="compositionally biased region" description="Basic residues" evidence="1">
    <location>
        <begin position="110"/>
        <end position="124"/>
    </location>
</feature>
<reference evidence="2" key="1">
    <citation type="submission" date="2023-06" db="EMBL/GenBank/DDBJ databases">
        <title>Survivors Of The Sea: Transcriptome response of Skeletonema marinoi to long-term dormancy.</title>
        <authorList>
            <person name="Pinder M.I.M."/>
            <person name="Kourtchenko O."/>
            <person name="Robertson E.K."/>
            <person name="Larsson T."/>
            <person name="Maumus F."/>
            <person name="Osuna-Cruz C.M."/>
            <person name="Vancaester E."/>
            <person name="Stenow R."/>
            <person name="Vandepoele K."/>
            <person name="Ploug H."/>
            <person name="Bruchert V."/>
            <person name="Godhe A."/>
            <person name="Topel M."/>
        </authorList>
    </citation>
    <scope>NUCLEOTIDE SEQUENCE</scope>
    <source>
        <strain evidence="2">R05AC</strain>
    </source>
</reference>
<dbReference type="EMBL" id="JATAAI010000019">
    <property type="protein sequence ID" value="KAK1738861.1"/>
    <property type="molecule type" value="Genomic_DNA"/>
</dbReference>
<dbReference type="Proteomes" id="UP001224775">
    <property type="component" value="Unassembled WGS sequence"/>
</dbReference>
<dbReference type="SUPFAM" id="SSF117074">
    <property type="entry name" value="Hypothetical protein PA1324"/>
    <property type="match status" value="1"/>
</dbReference>
<comment type="caution">
    <text evidence="2">The sequence shown here is derived from an EMBL/GenBank/DDBJ whole genome shotgun (WGS) entry which is preliminary data.</text>
</comment>
<dbReference type="AlphaFoldDB" id="A0AAD8Y3A1"/>
<keyword evidence="3" id="KW-1185">Reference proteome</keyword>
<protein>
    <recommendedName>
        <fullName evidence="4">SD-repeat containing protein B domain-containing protein</fullName>
    </recommendedName>
</protein>
<evidence type="ECO:0000313" key="2">
    <source>
        <dbReference type="EMBL" id="KAK1738861.1"/>
    </source>
</evidence>
<name>A0AAD8Y3A1_9STRA</name>
<feature type="region of interest" description="Disordered" evidence="1">
    <location>
        <begin position="99"/>
        <end position="125"/>
    </location>
</feature>
<accession>A0AAD8Y3A1</accession>